<gene>
    <name evidence="1" type="ORF">Pla133_25820</name>
</gene>
<evidence type="ECO:0000313" key="2">
    <source>
        <dbReference type="Proteomes" id="UP000316921"/>
    </source>
</evidence>
<proteinExistence type="predicted"/>
<dbReference type="Gene3D" id="2.130.10.130">
    <property type="entry name" value="Integrin alpha, N-terminal"/>
    <property type="match status" value="1"/>
</dbReference>
<keyword evidence="2" id="KW-1185">Reference proteome</keyword>
<dbReference type="KEGG" id="pbap:Pla133_25820"/>
<protein>
    <submittedName>
        <fullName evidence="1">FG-GAP repeat protein</fullName>
    </submittedName>
</protein>
<dbReference type="EMBL" id="CP036287">
    <property type="protein sequence ID" value="QDU67498.1"/>
    <property type="molecule type" value="Genomic_DNA"/>
</dbReference>
<accession>A0A518BKJ6</accession>
<reference evidence="1 2" key="1">
    <citation type="submission" date="2019-02" db="EMBL/GenBank/DDBJ databases">
        <title>Deep-cultivation of Planctomycetes and their phenomic and genomic characterization uncovers novel biology.</title>
        <authorList>
            <person name="Wiegand S."/>
            <person name="Jogler M."/>
            <person name="Boedeker C."/>
            <person name="Pinto D."/>
            <person name="Vollmers J."/>
            <person name="Rivas-Marin E."/>
            <person name="Kohn T."/>
            <person name="Peeters S.H."/>
            <person name="Heuer A."/>
            <person name="Rast P."/>
            <person name="Oberbeckmann S."/>
            <person name="Bunk B."/>
            <person name="Jeske O."/>
            <person name="Meyerdierks A."/>
            <person name="Storesund J.E."/>
            <person name="Kallscheuer N."/>
            <person name="Luecker S."/>
            <person name="Lage O.M."/>
            <person name="Pohl T."/>
            <person name="Merkel B.J."/>
            <person name="Hornburger P."/>
            <person name="Mueller R.-W."/>
            <person name="Bruemmer F."/>
            <person name="Labrenz M."/>
            <person name="Spormann A.M."/>
            <person name="Op den Camp H."/>
            <person name="Overmann J."/>
            <person name="Amann R."/>
            <person name="Jetten M.S.M."/>
            <person name="Mascher T."/>
            <person name="Medema M.H."/>
            <person name="Devos D.P."/>
            <person name="Kaster A.-K."/>
            <person name="Ovreas L."/>
            <person name="Rohde M."/>
            <person name="Galperin M.Y."/>
            <person name="Jogler C."/>
        </authorList>
    </citation>
    <scope>NUCLEOTIDE SEQUENCE [LARGE SCALE GENOMIC DNA]</scope>
    <source>
        <strain evidence="1 2">Pla133</strain>
    </source>
</reference>
<organism evidence="1 2">
    <name type="scientific">Engelhardtia mirabilis</name>
    <dbReference type="NCBI Taxonomy" id="2528011"/>
    <lineage>
        <taxon>Bacteria</taxon>
        <taxon>Pseudomonadati</taxon>
        <taxon>Planctomycetota</taxon>
        <taxon>Planctomycetia</taxon>
        <taxon>Planctomycetia incertae sedis</taxon>
        <taxon>Engelhardtia</taxon>
    </lineage>
</organism>
<dbReference type="RefSeq" id="WP_145065734.1">
    <property type="nucleotide sequence ID" value="NZ_CP036287.1"/>
</dbReference>
<dbReference type="Proteomes" id="UP000316921">
    <property type="component" value="Chromosome"/>
</dbReference>
<dbReference type="InterPro" id="IPR028994">
    <property type="entry name" value="Integrin_alpha_N"/>
</dbReference>
<dbReference type="PANTHER" id="PTHR45460:SF2">
    <property type="entry name" value="ALPHA 1,3 GLUCANASE, GH71 FAMILY (EUROFUNG)"/>
    <property type="match status" value="1"/>
</dbReference>
<evidence type="ECO:0000313" key="1">
    <source>
        <dbReference type="EMBL" id="QDU67498.1"/>
    </source>
</evidence>
<name>A0A518BKJ6_9BACT</name>
<dbReference type="SUPFAM" id="SSF69318">
    <property type="entry name" value="Integrin alpha N-terminal domain"/>
    <property type="match status" value="1"/>
</dbReference>
<dbReference type="PANTHER" id="PTHR45460">
    <property type="entry name" value="SIMILAR TO CYSTEINE PROTEINASE"/>
    <property type="match status" value="1"/>
</dbReference>
<dbReference type="AlphaFoldDB" id="A0A518BKJ6"/>
<sequence>MIGVCLSLLAVPTSDLRVTQVLAPTAKVVVAAPLRCGPDATVDLLTIDVEGQVRVYGTDAAGQLPFAALARGSLDLASPSRLLVDIGRLTADDGPPALLTLSPRGCELFALDDSRTPAGPGLRLARRATFDLRLGAPQAAPFIQDVDGDGRVEVLVPEVGAVSLWNMAVEEVEGQPRASASRSLRVEARAQVDQQTEAQDLTDTLSSRVQLPGLSTLDLNGDGRSDLVVTEGTRRAFHLARAEGGIAEAPDVTLDLDLFRDPSSTGGGFEPGRILSLGGAASLDRRDLDGDGIQDHVIVAGRKVWVFPGRADGPQFQEPSTILKSAEEVTATAMFSIDDDDLAELVLLRLKLPSVTTLVLGLVSSFDVELRASGYRNLGGGRFDTSPDWNGGVQLRVPPILDIVRDPYALVERFKALGESYGEILAGDFDGDGVEDAAIVSPDGAEVELWLGAEAERGELTRDDLERDVRTALFTDSERVWDIDRLLGFLGSQGTDRVQRVTETATLAGRVELPAVQGRPLEFLVACDPDGDGRDLLVVGLGDDAGITRLHVVELLP</sequence>